<dbReference type="Proteomes" id="UP001589568">
    <property type="component" value="Unassembled WGS sequence"/>
</dbReference>
<dbReference type="RefSeq" id="WP_345385432.1">
    <property type="nucleotide sequence ID" value="NZ_BAAAXS010000001.1"/>
</dbReference>
<reference evidence="1 2" key="1">
    <citation type="submission" date="2024-09" db="EMBL/GenBank/DDBJ databases">
        <authorList>
            <person name="Sun Q."/>
            <person name="Mori K."/>
        </authorList>
    </citation>
    <scope>NUCLEOTIDE SEQUENCE [LARGE SCALE GENOMIC DNA]</scope>
    <source>
        <strain evidence="1 2">JCM 3324</strain>
    </source>
</reference>
<gene>
    <name evidence="1" type="ORF">ACFFR3_06310</name>
</gene>
<protein>
    <submittedName>
        <fullName evidence="1">Uncharacterized protein</fullName>
    </submittedName>
</protein>
<accession>A0ABV5NGI5</accession>
<sequence length="59" mass="6474">MPYGPEDLPGRRALLRPLPAPAAYRLHGRSWSGRGRITRVQAARSCWPAPPTRPAPCSP</sequence>
<evidence type="ECO:0000313" key="1">
    <source>
        <dbReference type="EMBL" id="MFB9469111.1"/>
    </source>
</evidence>
<name>A0ABV5NGI5_9ACTN</name>
<keyword evidence="2" id="KW-1185">Reference proteome</keyword>
<proteinExistence type="predicted"/>
<comment type="caution">
    <text evidence="1">The sequence shown here is derived from an EMBL/GenBank/DDBJ whole genome shotgun (WGS) entry which is preliminary data.</text>
</comment>
<evidence type="ECO:0000313" key="2">
    <source>
        <dbReference type="Proteomes" id="UP001589568"/>
    </source>
</evidence>
<dbReference type="EMBL" id="JBHMCF010000004">
    <property type="protein sequence ID" value="MFB9469111.1"/>
    <property type="molecule type" value="Genomic_DNA"/>
</dbReference>
<organism evidence="1 2">
    <name type="scientific">Nonomuraea salmonea</name>
    <dbReference type="NCBI Taxonomy" id="46181"/>
    <lineage>
        <taxon>Bacteria</taxon>
        <taxon>Bacillati</taxon>
        <taxon>Actinomycetota</taxon>
        <taxon>Actinomycetes</taxon>
        <taxon>Streptosporangiales</taxon>
        <taxon>Streptosporangiaceae</taxon>
        <taxon>Nonomuraea</taxon>
    </lineage>
</organism>